<evidence type="ECO:0000256" key="4">
    <source>
        <dbReference type="ARBA" id="ARBA00022741"/>
    </source>
</evidence>
<dbReference type="GO" id="GO:0008643">
    <property type="term" value="P:carbohydrate transport"/>
    <property type="evidence" value="ECO:0007669"/>
    <property type="project" value="InterPro"/>
</dbReference>
<dbReference type="FunFam" id="3.40.50.300:FF:000042">
    <property type="entry name" value="Maltose/maltodextrin ABC transporter, ATP-binding protein"/>
    <property type="match status" value="1"/>
</dbReference>
<evidence type="ECO:0000313" key="8">
    <source>
        <dbReference type="Proteomes" id="UP000583127"/>
    </source>
</evidence>
<keyword evidence="8" id="KW-1185">Reference proteome</keyword>
<dbReference type="InterPro" id="IPR047641">
    <property type="entry name" value="ABC_transpr_MalK/UgpC-like"/>
</dbReference>
<evidence type="ECO:0000256" key="1">
    <source>
        <dbReference type="ARBA" id="ARBA00022448"/>
    </source>
</evidence>
<keyword evidence="3" id="KW-0997">Cell inner membrane</keyword>
<organism evidence="7 8">
    <name type="scientific">Paraburkholderia antibiotica</name>
    <dbReference type="NCBI Taxonomy" id="2728839"/>
    <lineage>
        <taxon>Bacteria</taxon>
        <taxon>Pseudomonadati</taxon>
        <taxon>Pseudomonadota</taxon>
        <taxon>Betaproteobacteria</taxon>
        <taxon>Burkholderiales</taxon>
        <taxon>Burkholderiaceae</taxon>
        <taxon>Paraburkholderia</taxon>
    </lineage>
</organism>
<dbReference type="GO" id="GO:0016887">
    <property type="term" value="F:ATP hydrolysis activity"/>
    <property type="evidence" value="ECO:0007669"/>
    <property type="project" value="InterPro"/>
</dbReference>
<keyword evidence="5 7" id="KW-0067">ATP-binding</keyword>
<evidence type="ECO:0000256" key="3">
    <source>
        <dbReference type="ARBA" id="ARBA00022519"/>
    </source>
</evidence>
<evidence type="ECO:0000313" key="7">
    <source>
        <dbReference type="EMBL" id="NML30141.1"/>
    </source>
</evidence>
<evidence type="ECO:0000259" key="6">
    <source>
        <dbReference type="PROSITE" id="PS50893"/>
    </source>
</evidence>
<dbReference type="Gene3D" id="2.40.50.140">
    <property type="entry name" value="Nucleic acid-binding proteins"/>
    <property type="match status" value="1"/>
</dbReference>
<dbReference type="SUPFAM" id="SSF50331">
    <property type="entry name" value="MOP-like"/>
    <property type="match status" value="1"/>
</dbReference>
<dbReference type="InterPro" id="IPR003593">
    <property type="entry name" value="AAA+_ATPase"/>
</dbReference>
<dbReference type="PROSITE" id="PS50893">
    <property type="entry name" value="ABC_TRANSPORTER_2"/>
    <property type="match status" value="1"/>
</dbReference>
<dbReference type="Gene3D" id="2.40.50.100">
    <property type="match status" value="1"/>
</dbReference>
<dbReference type="Pfam" id="PF08402">
    <property type="entry name" value="TOBE_2"/>
    <property type="match status" value="1"/>
</dbReference>
<dbReference type="InterPro" id="IPR015855">
    <property type="entry name" value="ABC_transpr_MalK-like"/>
</dbReference>
<evidence type="ECO:0000256" key="2">
    <source>
        <dbReference type="ARBA" id="ARBA00022475"/>
    </source>
</evidence>
<dbReference type="SUPFAM" id="SSF52540">
    <property type="entry name" value="P-loop containing nucleoside triphosphate hydrolases"/>
    <property type="match status" value="1"/>
</dbReference>
<keyword evidence="1" id="KW-0813">Transport</keyword>
<dbReference type="InterPro" id="IPR008995">
    <property type="entry name" value="Mo/tungstate-bd_C_term_dom"/>
</dbReference>
<dbReference type="GO" id="GO:0055052">
    <property type="term" value="C:ATP-binding cassette (ABC) transporter complex, substrate-binding subunit-containing"/>
    <property type="evidence" value="ECO:0007669"/>
    <property type="project" value="TreeGrafter"/>
</dbReference>
<dbReference type="Proteomes" id="UP000583127">
    <property type="component" value="Unassembled WGS sequence"/>
</dbReference>
<dbReference type="InterPro" id="IPR012340">
    <property type="entry name" value="NA-bd_OB-fold"/>
</dbReference>
<evidence type="ECO:0000256" key="5">
    <source>
        <dbReference type="ARBA" id="ARBA00022840"/>
    </source>
</evidence>
<feature type="domain" description="ABC transporter" evidence="6">
    <location>
        <begin position="34"/>
        <end position="264"/>
    </location>
</feature>
<dbReference type="InterPro" id="IPR003439">
    <property type="entry name" value="ABC_transporter-like_ATP-bd"/>
</dbReference>
<comment type="caution">
    <text evidence="7">The sequence shown here is derived from an EMBL/GenBank/DDBJ whole genome shotgun (WGS) entry which is preliminary data.</text>
</comment>
<protein>
    <submittedName>
        <fullName evidence="7">ABC transporter ATP-binding protein</fullName>
    </submittedName>
</protein>
<sequence>MANLANTMNASIDTLADAANVNDAAGALTHPANVAIRNLTIRLGANTVIENLDLDVLAGEFVVLLGPSGCGKSTLLHSIAGLIDVSDGSIEIAGEDMTWADPKDRRIALVFQSYALYPTMSVERNLSFALRINGTPKAEIARRVARASEMLQLGPLLKRKPSQLSGGQRQRVAIGRAIVREADVFLFDEPLSNLDAKLRTELRRELKQLHQRLGATMIYVTHDQVEAMTLATRMAVMRGGVIQQFGTPAEVYARPNNLFVATFLGSPAMNLLKGTLETRDGATWFRTPQWRLDVLAYAFRDAPAQNRPCVLGIRAEDVRVSGVADPGANAAADSNPSGTDRAKVSLVEPMGNHRVIWLDYHGEQIASIDQTRAPLAEGDTVAFSLDAAHVSLFDEAGGARL</sequence>
<name>A0A7X9ZVY6_9BURK</name>
<dbReference type="Pfam" id="PF00005">
    <property type="entry name" value="ABC_tran"/>
    <property type="match status" value="1"/>
</dbReference>
<proteinExistence type="predicted"/>
<gene>
    <name evidence="7" type="ORF">HHL14_04770</name>
</gene>
<dbReference type="AlphaFoldDB" id="A0A7X9ZVY6"/>
<dbReference type="Gene3D" id="3.40.50.300">
    <property type="entry name" value="P-loop containing nucleotide triphosphate hydrolases"/>
    <property type="match status" value="1"/>
</dbReference>
<dbReference type="SMART" id="SM00382">
    <property type="entry name" value="AAA"/>
    <property type="match status" value="1"/>
</dbReference>
<dbReference type="InterPro" id="IPR027417">
    <property type="entry name" value="P-loop_NTPase"/>
</dbReference>
<dbReference type="PROSITE" id="PS00211">
    <property type="entry name" value="ABC_TRANSPORTER_1"/>
    <property type="match status" value="1"/>
</dbReference>
<keyword evidence="4" id="KW-0547">Nucleotide-binding</keyword>
<dbReference type="CDD" id="cd03301">
    <property type="entry name" value="ABC_MalK_N"/>
    <property type="match status" value="1"/>
</dbReference>
<keyword evidence="3" id="KW-0472">Membrane</keyword>
<dbReference type="GO" id="GO:0005524">
    <property type="term" value="F:ATP binding"/>
    <property type="evidence" value="ECO:0007669"/>
    <property type="project" value="UniProtKB-KW"/>
</dbReference>
<dbReference type="InterPro" id="IPR013611">
    <property type="entry name" value="Transp-assoc_OB_typ2"/>
</dbReference>
<dbReference type="RefSeq" id="WP_169496428.1">
    <property type="nucleotide sequence ID" value="NZ_JABBFZ010000002.1"/>
</dbReference>
<dbReference type="EMBL" id="JABBFZ010000002">
    <property type="protein sequence ID" value="NML30141.1"/>
    <property type="molecule type" value="Genomic_DNA"/>
</dbReference>
<dbReference type="InterPro" id="IPR017871">
    <property type="entry name" value="ABC_transporter-like_CS"/>
</dbReference>
<accession>A0A7X9ZVY6</accession>
<dbReference type="PANTHER" id="PTHR43875:SF1">
    <property type="entry name" value="OSMOPROTECTIVE COMPOUNDS UPTAKE ATP-BINDING PROTEIN GGTA"/>
    <property type="match status" value="1"/>
</dbReference>
<reference evidence="7 8" key="1">
    <citation type="submission" date="2020-04" db="EMBL/GenBank/DDBJ databases">
        <title>Paraburkholderia sp. G-4-1-8 isolated from soil.</title>
        <authorList>
            <person name="Dahal R.H."/>
        </authorList>
    </citation>
    <scope>NUCLEOTIDE SEQUENCE [LARGE SCALE GENOMIC DNA]</scope>
    <source>
        <strain evidence="7 8">G-4-1-8</strain>
    </source>
</reference>
<dbReference type="PANTHER" id="PTHR43875">
    <property type="entry name" value="MALTODEXTRIN IMPORT ATP-BINDING PROTEIN MSMX"/>
    <property type="match status" value="1"/>
</dbReference>
<keyword evidence="2" id="KW-1003">Cell membrane</keyword>
<dbReference type="GO" id="GO:0140359">
    <property type="term" value="F:ABC-type transporter activity"/>
    <property type="evidence" value="ECO:0007669"/>
    <property type="project" value="InterPro"/>
</dbReference>